<feature type="domain" description="NADH:quinone oxidoreductase/Mrp antiporter transmembrane" evidence="7">
    <location>
        <begin position="126"/>
        <end position="420"/>
    </location>
</feature>
<dbReference type="AlphaFoldDB" id="A0ABD5VGL4"/>
<feature type="transmembrane region" description="Helical" evidence="6">
    <location>
        <begin position="6"/>
        <end position="25"/>
    </location>
</feature>
<feature type="transmembrane region" description="Helical" evidence="6">
    <location>
        <begin position="276"/>
        <end position="295"/>
    </location>
</feature>
<keyword evidence="4 6" id="KW-1133">Transmembrane helix</keyword>
<evidence type="ECO:0000313" key="8">
    <source>
        <dbReference type="EMBL" id="MFC6954674.1"/>
    </source>
</evidence>
<feature type="transmembrane region" description="Helical" evidence="6">
    <location>
        <begin position="396"/>
        <end position="422"/>
    </location>
</feature>
<gene>
    <name evidence="8" type="ORF">ACFQGB_17550</name>
</gene>
<dbReference type="InterPro" id="IPR003918">
    <property type="entry name" value="NADH_UbQ_OxRdtase"/>
</dbReference>
<evidence type="ECO:0000256" key="3">
    <source>
        <dbReference type="ARBA" id="ARBA00022692"/>
    </source>
</evidence>
<keyword evidence="5 6" id="KW-0472">Membrane</keyword>
<dbReference type="EMBL" id="JBHSXN010000003">
    <property type="protein sequence ID" value="MFC6954674.1"/>
    <property type="molecule type" value="Genomic_DNA"/>
</dbReference>
<evidence type="ECO:0000313" key="9">
    <source>
        <dbReference type="Proteomes" id="UP001596395"/>
    </source>
</evidence>
<protein>
    <submittedName>
        <fullName evidence="8">Proton-conducting transporter membrane subunit</fullName>
    </submittedName>
</protein>
<feature type="transmembrane region" description="Helical" evidence="6">
    <location>
        <begin position="170"/>
        <end position="191"/>
    </location>
</feature>
<name>A0ABD5VGL4_9EURY</name>
<sequence>MTPADLLALLVALPLLAAVLPLLVARVRDGLARAVTLAALLAQVALAIAVAAVVATDGPLATVVGDIPAAFGIGLAVDELSAVVVVLVAVVGVAAFALADADTTGPEGSLWLLLVAGFTGVAVTADVFNLYVFLEISGLAAYALVASGRGVDAAVAAFKYLLVGTVGATLYLLGVGYAFVATGTLSMADLAPALAAAGYDSTLVVTAYALVAVGLGVKLALFPLHAWKPDAYAAAPGAVAVALGALGSTVAGYALVRITYGVFTADFLAAVPAVQSLMVAAGAVSVAAGGVLALRATDVRRLLAYSSVSQFGLFAVGIALAHPVALTGALVALVGHAVAKGGLFAAAVAVEARTGARTVSEYARLAASLPLAAAVVAVLAASLVGLPPTVGFAGKWYLALGAVEAGAWVAAAVVVASTLLSLGYAGRLVERAYLAPEPADDAVATDGGTAVVVGSDAEDSRTTTALAVAVAAAVVVLALGVGAGALADWLAPVVEGWL</sequence>
<reference evidence="8 9" key="1">
    <citation type="journal article" date="2019" name="Int. J. Syst. Evol. Microbiol.">
        <title>The Global Catalogue of Microorganisms (GCM) 10K type strain sequencing project: providing services to taxonomists for standard genome sequencing and annotation.</title>
        <authorList>
            <consortium name="The Broad Institute Genomics Platform"/>
            <consortium name="The Broad Institute Genome Sequencing Center for Infectious Disease"/>
            <person name="Wu L."/>
            <person name="Ma J."/>
        </authorList>
    </citation>
    <scope>NUCLEOTIDE SEQUENCE [LARGE SCALE GENOMIC DNA]</scope>
    <source>
        <strain evidence="8 9">GX26</strain>
    </source>
</reference>
<evidence type="ECO:0000256" key="6">
    <source>
        <dbReference type="SAM" id="Phobius"/>
    </source>
</evidence>
<dbReference type="PANTHER" id="PTHR42703:SF1">
    <property type="entry name" value="NA(+)_H(+) ANTIPORTER SUBUNIT D1"/>
    <property type="match status" value="1"/>
</dbReference>
<dbReference type="RefSeq" id="WP_336351611.1">
    <property type="nucleotide sequence ID" value="NZ_JAZAQL010000003.1"/>
</dbReference>
<organism evidence="8 9">
    <name type="scientific">Halorubellus litoreus</name>
    <dbReference type="NCBI Taxonomy" id="755308"/>
    <lineage>
        <taxon>Archaea</taxon>
        <taxon>Methanobacteriati</taxon>
        <taxon>Methanobacteriota</taxon>
        <taxon>Stenosarchaea group</taxon>
        <taxon>Halobacteria</taxon>
        <taxon>Halobacteriales</taxon>
        <taxon>Halorubellaceae</taxon>
        <taxon>Halorubellus</taxon>
    </lineage>
</organism>
<evidence type="ECO:0000259" key="7">
    <source>
        <dbReference type="Pfam" id="PF00361"/>
    </source>
</evidence>
<feature type="transmembrane region" description="Helical" evidence="6">
    <location>
        <begin position="465"/>
        <end position="487"/>
    </location>
</feature>
<comment type="subcellular location">
    <subcellularLocation>
        <location evidence="1">Cell membrane</location>
        <topology evidence="1">Multi-pass membrane protein</topology>
    </subcellularLocation>
</comment>
<evidence type="ECO:0000256" key="4">
    <source>
        <dbReference type="ARBA" id="ARBA00022989"/>
    </source>
</evidence>
<dbReference type="PRINTS" id="PR01437">
    <property type="entry name" value="NUOXDRDTASE4"/>
</dbReference>
<evidence type="ECO:0000256" key="2">
    <source>
        <dbReference type="ARBA" id="ARBA00022475"/>
    </source>
</evidence>
<feature type="transmembrane region" description="Helical" evidence="6">
    <location>
        <begin position="362"/>
        <end position="384"/>
    </location>
</feature>
<feature type="transmembrane region" description="Helical" evidence="6">
    <location>
        <begin position="233"/>
        <end position="256"/>
    </location>
</feature>
<feature type="transmembrane region" description="Helical" evidence="6">
    <location>
        <begin position="328"/>
        <end position="350"/>
    </location>
</feature>
<dbReference type="InterPro" id="IPR050586">
    <property type="entry name" value="CPA3_Na-H_Antiporter_D"/>
</dbReference>
<dbReference type="PANTHER" id="PTHR42703">
    <property type="entry name" value="NADH DEHYDROGENASE"/>
    <property type="match status" value="1"/>
</dbReference>
<evidence type="ECO:0000256" key="5">
    <source>
        <dbReference type="ARBA" id="ARBA00023136"/>
    </source>
</evidence>
<comment type="caution">
    <text evidence="8">The sequence shown here is derived from an EMBL/GenBank/DDBJ whole genome shotgun (WGS) entry which is preliminary data.</text>
</comment>
<dbReference type="Pfam" id="PF00361">
    <property type="entry name" value="Proton_antipo_M"/>
    <property type="match status" value="1"/>
</dbReference>
<keyword evidence="2" id="KW-1003">Cell membrane</keyword>
<evidence type="ECO:0000256" key="1">
    <source>
        <dbReference type="ARBA" id="ARBA00004651"/>
    </source>
</evidence>
<accession>A0ABD5VGL4</accession>
<keyword evidence="9" id="KW-1185">Reference proteome</keyword>
<feature type="transmembrane region" description="Helical" evidence="6">
    <location>
        <begin position="203"/>
        <end position="221"/>
    </location>
</feature>
<dbReference type="InterPro" id="IPR001750">
    <property type="entry name" value="ND/Mrp_TM"/>
</dbReference>
<feature type="transmembrane region" description="Helical" evidence="6">
    <location>
        <begin position="302"/>
        <end position="322"/>
    </location>
</feature>
<feature type="transmembrane region" description="Helical" evidence="6">
    <location>
        <begin position="67"/>
        <end position="98"/>
    </location>
</feature>
<dbReference type="Proteomes" id="UP001596395">
    <property type="component" value="Unassembled WGS sequence"/>
</dbReference>
<feature type="transmembrane region" description="Helical" evidence="6">
    <location>
        <begin position="110"/>
        <end position="133"/>
    </location>
</feature>
<dbReference type="GO" id="GO:0005886">
    <property type="term" value="C:plasma membrane"/>
    <property type="evidence" value="ECO:0007669"/>
    <property type="project" value="UniProtKB-SubCell"/>
</dbReference>
<proteinExistence type="predicted"/>
<keyword evidence="3 6" id="KW-0812">Transmembrane</keyword>
<feature type="transmembrane region" description="Helical" evidence="6">
    <location>
        <begin position="37"/>
        <end position="55"/>
    </location>
</feature>